<sequence length="546" mass="62406">MIVAIMHPAQIPEVYHAYSEVKFFNACKDQLSDKYHVFYSVRWYSTNNGVREDSECDFLIFNPDYGFLCVEVKGGTGIRVEDGVWHLIDHGGERKLKRSPYDQAEQSMRFFKKYYEDEMEAQFLGVYGCAVAYPNYSINSPITISSPMEMTIDLSAMNELQKRMTELFRYFRNQRRVGASSFLSPDSQKKFIGVVNKRIALSISAGALIQDKERELFEINRTQDTVIDLLAHYPKAFIVGGAGTGKTWIGIKKIIRCVQDGGRGLYLCYNKALAEHVTAIIADNRADSHHIDSFAYSLLRDKVVSAPEQNGCKEYSDLIANLPNLKRYDLVVVDEGQDFSEDWAFCANLMLKDGGSLYVFYDESQNIFKRDFGEKFYIDAPPFVLRYNIRNTANIYRYAQEQTSLGLDTIANQIEGVEPDCRRFTRKAQIVSFIDSVINKLVNKEGVAPQKIVILSNCKKENSILSKTVVVGGHNLSDELVLSDVDSIAYRTVQGFKGLESDVIIYINHTYKNEQKTDRVRATLYTAHTRARFYLYVLDFEESERI</sequence>
<organism evidence="4 5">
    <name type="scientific">Candidatus Desulfovibrio kirbyi</name>
    <dbReference type="NCBI Taxonomy" id="2696086"/>
    <lineage>
        <taxon>Bacteria</taxon>
        <taxon>Pseudomonadati</taxon>
        <taxon>Thermodesulfobacteriota</taxon>
        <taxon>Desulfovibrionia</taxon>
        <taxon>Desulfovibrionales</taxon>
        <taxon>Desulfovibrionaceae</taxon>
        <taxon>Desulfovibrio</taxon>
    </lineage>
</organism>
<feature type="domain" description="Schlafen group 3-like DNA/RNA helicase" evidence="2">
    <location>
        <begin position="237"/>
        <end position="375"/>
    </location>
</feature>
<dbReference type="Pfam" id="PF08378">
    <property type="entry name" value="NERD"/>
    <property type="match status" value="1"/>
</dbReference>
<accession>A0A6L2R740</accession>
<gene>
    <name evidence="4" type="ORF">ZNDK_1110</name>
</gene>
<dbReference type="GO" id="GO:0003677">
    <property type="term" value="F:DNA binding"/>
    <property type="evidence" value="ECO:0007669"/>
    <property type="project" value="InterPro"/>
</dbReference>
<dbReference type="Proteomes" id="UP000505077">
    <property type="component" value="Unassembled WGS sequence"/>
</dbReference>
<evidence type="ECO:0000313" key="5">
    <source>
        <dbReference type="Proteomes" id="UP000505077"/>
    </source>
</evidence>
<dbReference type="GO" id="GO:0000725">
    <property type="term" value="P:recombinational repair"/>
    <property type="evidence" value="ECO:0007669"/>
    <property type="project" value="TreeGrafter"/>
</dbReference>
<dbReference type="InterPro" id="IPR027417">
    <property type="entry name" value="P-loop_NTPase"/>
</dbReference>
<dbReference type="GO" id="GO:0043138">
    <property type="term" value="F:3'-5' DNA helicase activity"/>
    <property type="evidence" value="ECO:0007669"/>
    <property type="project" value="TreeGrafter"/>
</dbReference>
<feature type="domain" description="NERD" evidence="1">
    <location>
        <begin position="18"/>
        <end position="117"/>
    </location>
</feature>
<feature type="domain" description="UvrD-like helicase C-terminal" evidence="3">
    <location>
        <begin position="492"/>
        <end position="537"/>
    </location>
</feature>
<reference evidence="4 5" key="1">
    <citation type="journal article" date="2020" name="ISME J.">
        <title>Parallel Reductive Genome Evolution in Desulfovibrio Ectosymbionts Independently Acquired by Trichonympha Protists in the Termite Gut.</title>
        <authorList>
            <person name="Takeuchi M."/>
            <person name="Kuwahara H."/>
            <person name="Murakami T."/>
            <person name="Takahashi K."/>
            <person name="Kajitani R."/>
            <person name="Toyoda A."/>
            <person name="Itoh T."/>
            <person name="Ohkuma M."/>
            <person name="Hongoh Y."/>
        </authorList>
    </citation>
    <scope>NUCLEOTIDE SEQUENCE [LARGE SCALE GENOMIC DNA]</scope>
    <source>
        <strain evidence="4">ZnDsv-02</strain>
    </source>
</reference>
<dbReference type="AlphaFoldDB" id="A0A6L2R740"/>
<dbReference type="Gene3D" id="3.40.50.300">
    <property type="entry name" value="P-loop containing nucleotide triphosphate hydrolases"/>
    <property type="match status" value="2"/>
</dbReference>
<proteinExistence type="predicted"/>
<dbReference type="InterPro" id="IPR000212">
    <property type="entry name" value="DNA_helicase_UvrD/REP"/>
</dbReference>
<dbReference type="InterPro" id="IPR027785">
    <property type="entry name" value="UvrD-like_helicase_C"/>
</dbReference>
<dbReference type="InterPro" id="IPR011528">
    <property type="entry name" value="NERD"/>
</dbReference>
<dbReference type="InterPro" id="IPR018647">
    <property type="entry name" value="SLFN_3-like_DNA/RNA_helicase"/>
</dbReference>
<protein>
    <submittedName>
        <fullName evidence="4">Uncharacterized protein</fullName>
    </submittedName>
</protein>
<dbReference type="PANTHER" id="PTHR11070">
    <property type="entry name" value="UVRD / RECB / PCRA DNA HELICASE FAMILY MEMBER"/>
    <property type="match status" value="1"/>
</dbReference>
<dbReference type="Pfam" id="PF09848">
    <property type="entry name" value="SLFN-g3_helicase"/>
    <property type="match status" value="1"/>
</dbReference>
<name>A0A6L2R740_9BACT</name>
<dbReference type="GO" id="GO:0005524">
    <property type="term" value="F:ATP binding"/>
    <property type="evidence" value="ECO:0007669"/>
    <property type="project" value="InterPro"/>
</dbReference>
<comment type="caution">
    <text evidence="4">The sequence shown here is derived from an EMBL/GenBank/DDBJ whole genome shotgun (WGS) entry which is preliminary data.</text>
</comment>
<evidence type="ECO:0000313" key="4">
    <source>
        <dbReference type="EMBL" id="GFH63339.1"/>
    </source>
</evidence>
<dbReference type="EMBL" id="BLLL01000012">
    <property type="protein sequence ID" value="GFH63339.1"/>
    <property type="molecule type" value="Genomic_DNA"/>
</dbReference>
<evidence type="ECO:0000259" key="1">
    <source>
        <dbReference type="Pfam" id="PF08378"/>
    </source>
</evidence>
<dbReference type="SUPFAM" id="SSF52540">
    <property type="entry name" value="P-loop containing nucleoside triphosphate hydrolases"/>
    <property type="match status" value="1"/>
</dbReference>
<evidence type="ECO:0000259" key="3">
    <source>
        <dbReference type="Pfam" id="PF13538"/>
    </source>
</evidence>
<dbReference type="PANTHER" id="PTHR11070:SF45">
    <property type="entry name" value="DNA 3'-5' HELICASE"/>
    <property type="match status" value="1"/>
</dbReference>
<dbReference type="Pfam" id="PF13538">
    <property type="entry name" value="UvrD_C_2"/>
    <property type="match status" value="1"/>
</dbReference>
<evidence type="ECO:0000259" key="2">
    <source>
        <dbReference type="Pfam" id="PF09848"/>
    </source>
</evidence>
<dbReference type="GO" id="GO:0005829">
    <property type="term" value="C:cytosol"/>
    <property type="evidence" value="ECO:0007669"/>
    <property type="project" value="TreeGrafter"/>
</dbReference>